<dbReference type="EMBL" id="JAANNP010000067">
    <property type="protein sequence ID" value="NHC15898.1"/>
    <property type="molecule type" value="Genomic_DNA"/>
</dbReference>
<dbReference type="Proteomes" id="UP000800981">
    <property type="component" value="Unassembled WGS sequence"/>
</dbReference>
<dbReference type="InterPro" id="IPR007076">
    <property type="entry name" value="TfoX_N"/>
</dbReference>
<keyword evidence="3" id="KW-1185">Reference proteome</keyword>
<dbReference type="SUPFAM" id="SSF159894">
    <property type="entry name" value="YgaC/TfoX-N like"/>
    <property type="match status" value="1"/>
</dbReference>
<dbReference type="RefSeq" id="WP_166284380.1">
    <property type="nucleotide sequence ID" value="NZ_JAANNP010000067.1"/>
</dbReference>
<sequence length="110" mass="11889">MAYDQELAQRVRAVLDDEPTVEKKMFGGLAFLVHGHMAVAVSGQGGIMVRVDPQHLEDLLAEPGADEVVMGQGRVMRGWLRVSDGVLADDVQLAGWVTRGLDVVKALPPK</sequence>
<gene>
    <name evidence="2" type="ORF">G9H71_19120</name>
</gene>
<proteinExistence type="predicted"/>
<evidence type="ECO:0000313" key="2">
    <source>
        <dbReference type="EMBL" id="NHC15898.1"/>
    </source>
</evidence>
<organism evidence="2 3">
    <name type="scientific">Motilibacter deserti</name>
    <dbReference type="NCBI Taxonomy" id="2714956"/>
    <lineage>
        <taxon>Bacteria</taxon>
        <taxon>Bacillati</taxon>
        <taxon>Actinomycetota</taxon>
        <taxon>Actinomycetes</taxon>
        <taxon>Motilibacterales</taxon>
        <taxon>Motilibacteraceae</taxon>
        <taxon>Motilibacter</taxon>
    </lineage>
</organism>
<accession>A0ABX0GY54</accession>
<evidence type="ECO:0000313" key="3">
    <source>
        <dbReference type="Proteomes" id="UP000800981"/>
    </source>
</evidence>
<evidence type="ECO:0000259" key="1">
    <source>
        <dbReference type="Pfam" id="PF04993"/>
    </source>
</evidence>
<protein>
    <submittedName>
        <fullName evidence="2">TfoX/Sxy family protein</fullName>
    </submittedName>
</protein>
<dbReference type="Gene3D" id="3.30.1460.30">
    <property type="entry name" value="YgaC/TfoX-N like chaperone"/>
    <property type="match status" value="1"/>
</dbReference>
<feature type="domain" description="TfoX N-terminal" evidence="1">
    <location>
        <begin position="19"/>
        <end position="102"/>
    </location>
</feature>
<dbReference type="Pfam" id="PF04993">
    <property type="entry name" value="TfoX_N"/>
    <property type="match status" value="1"/>
</dbReference>
<reference evidence="2 3" key="1">
    <citation type="submission" date="2020-03" db="EMBL/GenBank/DDBJ databases">
        <title>Two novel Motilibacter sp.</title>
        <authorList>
            <person name="Liu S."/>
        </authorList>
    </citation>
    <scope>NUCLEOTIDE SEQUENCE [LARGE SCALE GENOMIC DNA]</scope>
    <source>
        <strain evidence="2 3">E257</strain>
    </source>
</reference>
<comment type="caution">
    <text evidence="2">The sequence shown here is derived from an EMBL/GenBank/DDBJ whole genome shotgun (WGS) entry which is preliminary data.</text>
</comment>
<name>A0ABX0GY54_9ACTN</name>